<feature type="coiled-coil region" evidence="1">
    <location>
        <begin position="13"/>
        <end position="77"/>
    </location>
</feature>
<name>A0AA91TWI2_NIACI</name>
<sequence>MAHYDWLYETFTVKEMDEKIERTNNLINSLSDKKKQIELDMKNVEHGYTVDILDEKLKELAKDMEIYNKQLSKWIQLKTRTINGENYTWEQVHTIIKLI</sequence>
<dbReference type="EMBL" id="NPBQ01000016">
    <property type="protein sequence ID" value="PAD84867.1"/>
    <property type="molecule type" value="Genomic_DNA"/>
</dbReference>
<proteinExistence type="predicted"/>
<keyword evidence="1" id="KW-0175">Coiled coil</keyword>
<dbReference type="AlphaFoldDB" id="A0AA91TWI2"/>
<evidence type="ECO:0000313" key="3">
    <source>
        <dbReference type="Proteomes" id="UP000216961"/>
    </source>
</evidence>
<dbReference type="Proteomes" id="UP000216961">
    <property type="component" value="Unassembled WGS sequence"/>
</dbReference>
<dbReference type="RefSeq" id="WP_095328696.1">
    <property type="nucleotide sequence ID" value="NZ_NPBQ01000016.1"/>
</dbReference>
<accession>A0AA91TWI2</accession>
<gene>
    <name evidence="2" type="ORF">CHH57_02220</name>
</gene>
<evidence type="ECO:0000256" key="1">
    <source>
        <dbReference type="SAM" id="Coils"/>
    </source>
</evidence>
<organism evidence="2 3">
    <name type="scientific">Niallia circulans</name>
    <name type="common">Bacillus circulans</name>
    <dbReference type="NCBI Taxonomy" id="1397"/>
    <lineage>
        <taxon>Bacteria</taxon>
        <taxon>Bacillati</taxon>
        <taxon>Bacillota</taxon>
        <taxon>Bacilli</taxon>
        <taxon>Bacillales</taxon>
        <taxon>Bacillaceae</taxon>
        <taxon>Niallia</taxon>
    </lineage>
</organism>
<evidence type="ECO:0000313" key="2">
    <source>
        <dbReference type="EMBL" id="PAD84867.1"/>
    </source>
</evidence>
<reference evidence="2 3" key="1">
    <citation type="submission" date="2017-07" db="EMBL/GenBank/DDBJ databases">
        <title>Isolation and whole genome analysis of endospore-forming bacteria from heroin.</title>
        <authorList>
            <person name="Kalinowski J."/>
            <person name="Ahrens B."/>
            <person name="Al-Dilaimi A."/>
            <person name="Winkler A."/>
            <person name="Wibberg D."/>
            <person name="Schleenbecker U."/>
            <person name="Ruckert C."/>
            <person name="Wolfel R."/>
            <person name="Grass G."/>
        </authorList>
    </citation>
    <scope>NUCLEOTIDE SEQUENCE [LARGE SCALE GENOMIC DNA]</scope>
    <source>
        <strain evidence="2 3">7521-2</strain>
    </source>
</reference>
<protein>
    <submittedName>
        <fullName evidence="2">Uncharacterized protein</fullName>
    </submittedName>
</protein>
<comment type="caution">
    <text evidence="2">The sequence shown here is derived from an EMBL/GenBank/DDBJ whole genome shotgun (WGS) entry which is preliminary data.</text>
</comment>